<evidence type="ECO:0000256" key="8">
    <source>
        <dbReference type="SAM" id="MobiDB-lite"/>
    </source>
</evidence>
<keyword evidence="6 9" id="KW-1133">Transmembrane helix</keyword>
<name>A0A2M6K8V0_9BACT</name>
<dbReference type="InterPro" id="IPR003004">
    <property type="entry name" value="GspF/PilC"/>
</dbReference>
<evidence type="ECO:0000256" key="6">
    <source>
        <dbReference type="ARBA" id="ARBA00022989"/>
    </source>
</evidence>
<comment type="similarity">
    <text evidence="2">Belongs to the GSP F family.</text>
</comment>
<dbReference type="PANTHER" id="PTHR30012:SF0">
    <property type="entry name" value="TYPE II SECRETION SYSTEM PROTEIN F-RELATED"/>
    <property type="match status" value="1"/>
</dbReference>
<feature type="transmembrane region" description="Helical" evidence="9">
    <location>
        <begin position="156"/>
        <end position="179"/>
    </location>
</feature>
<keyword evidence="7 9" id="KW-0472">Membrane</keyword>
<evidence type="ECO:0000313" key="11">
    <source>
        <dbReference type="EMBL" id="PIR13380.1"/>
    </source>
</evidence>
<reference evidence="11 12" key="1">
    <citation type="submission" date="2017-09" db="EMBL/GenBank/DDBJ databases">
        <title>Depth-based differentiation of microbial function through sediment-hosted aquifers and enrichment of novel symbionts in the deep terrestrial subsurface.</title>
        <authorList>
            <person name="Probst A.J."/>
            <person name="Ladd B."/>
            <person name="Jarett J.K."/>
            <person name="Geller-Mcgrath D.E."/>
            <person name="Sieber C.M."/>
            <person name="Emerson J.B."/>
            <person name="Anantharaman K."/>
            <person name="Thomas B.C."/>
            <person name="Malmstrom R."/>
            <person name="Stieglmeier M."/>
            <person name="Klingl A."/>
            <person name="Woyke T."/>
            <person name="Ryan C.M."/>
            <person name="Banfield J.F."/>
        </authorList>
    </citation>
    <scope>NUCLEOTIDE SEQUENCE [LARGE SCALE GENOMIC DNA]</scope>
    <source>
        <strain evidence="11">CG11_big_fil_rev_8_21_14_0_20_39_10</strain>
    </source>
</reference>
<comment type="subcellular location">
    <subcellularLocation>
        <location evidence="1">Cell inner membrane</location>
        <topology evidence="1">Multi-pass membrane protein</topology>
    </subcellularLocation>
</comment>
<feature type="domain" description="Type II secretion system protein GspF" evidence="10">
    <location>
        <begin position="260"/>
        <end position="383"/>
    </location>
</feature>
<dbReference type="FunFam" id="1.20.81.30:FF:000001">
    <property type="entry name" value="Type II secretion system protein F"/>
    <property type="match status" value="1"/>
</dbReference>
<evidence type="ECO:0000256" key="4">
    <source>
        <dbReference type="ARBA" id="ARBA00022519"/>
    </source>
</evidence>
<gene>
    <name evidence="11" type="ORF">COV49_02485</name>
</gene>
<dbReference type="InterPro" id="IPR018076">
    <property type="entry name" value="T2SS_GspF_dom"/>
</dbReference>
<comment type="caution">
    <text evidence="11">The sequence shown here is derived from an EMBL/GenBank/DDBJ whole genome shotgun (WGS) entry which is preliminary data.</text>
</comment>
<evidence type="ECO:0000259" key="10">
    <source>
        <dbReference type="Pfam" id="PF00482"/>
    </source>
</evidence>
<feature type="compositionally biased region" description="Polar residues" evidence="8">
    <location>
        <begin position="7"/>
        <end position="22"/>
    </location>
</feature>
<evidence type="ECO:0000256" key="9">
    <source>
        <dbReference type="SAM" id="Phobius"/>
    </source>
</evidence>
<evidence type="ECO:0000256" key="5">
    <source>
        <dbReference type="ARBA" id="ARBA00022692"/>
    </source>
</evidence>
<evidence type="ECO:0000256" key="1">
    <source>
        <dbReference type="ARBA" id="ARBA00004429"/>
    </source>
</evidence>
<feature type="region of interest" description="Disordered" evidence="8">
    <location>
        <begin position="1"/>
        <end position="33"/>
    </location>
</feature>
<dbReference type="PRINTS" id="PR00812">
    <property type="entry name" value="BCTERIALGSPF"/>
</dbReference>
<dbReference type="GO" id="GO:0005886">
    <property type="term" value="C:plasma membrane"/>
    <property type="evidence" value="ECO:0007669"/>
    <property type="project" value="UniProtKB-SubCell"/>
</dbReference>
<organism evidence="11 12">
    <name type="scientific">Candidatus Falkowbacteria bacterium CG11_big_fil_rev_8_21_14_0_20_39_10</name>
    <dbReference type="NCBI Taxonomy" id="1974570"/>
    <lineage>
        <taxon>Bacteria</taxon>
        <taxon>Candidatus Falkowiibacteriota</taxon>
    </lineage>
</organism>
<protein>
    <recommendedName>
        <fullName evidence="10">Type II secretion system protein GspF domain-containing protein</fullName>
    </recommendedName>
</protein>
<feature type="domain" description="Type II secretion system protein GspF" evidence="10">
    <location>
        <begin position="57"/>
        <end position="180"/>
    </location>
</feature>
<evidence type="ECO:0000313" key="12">
    <source>
        <dbReference type="Proteomes" id="UP000230869"/>
    </source>
</evidence>
<evidence type="ECO:0000256" key="7">
    <source>
        <dbReference type="ARBA" id="ARBA00023136"/>
    </source>
</evidence>
<dbReference type="InterPro" id="IPR042094">
    <property type="entry name" value="T2SS_GspF_sf"/>
</dbReference>
<sequence length="391" mass="43038">MAVDFNLKTNNFQGQPAESTPVKTKKPAETEKSSGMEKINNFFLRFSRIPIKEKLFFVQYLNIMLKSGISLAAGLETLAKQTDNKRFAKIIKNVSASVEKGVSFTESLKPHQDVFGELFISMIEAGELSGKLEDVLGQLYIQLKKRHELNSKVKGALTYPAVIVFAMGGIGIFMMIMVVPKMIDMLQSFGAELPLPTKILIAVSSGIVNNGLFVGVAVVVFILGFVQALRTYRGKYIFQAILLKTPIISPIIKKINLAHFSRTISSLLKTDIMIIKTFEITANVLGNLHYRKAVIEMSERIQKGSQINEVVIAYPKLFPPVVNQIISVGEQTGELDSILSELAGFYEGEVDKIMDNLPSIIEPLLILFLGVGVGAMAVAVIMPMYTLTSAV</sequence>
<dbReference type="Pfam" id="PF00482">
    <property type="entry name" value="T2SSF"/>
    <property type="match status" value="2"/>
</dbReference>
<keyword evidence="4" id="KW-0997">Cell inner membrane</keyword>
<evidence type="ECO:0000256" key="3">
    <source>
        <dbReference type="ARBA" id="ARBA00022475"/>
    </source>
</evidence>
<dbReference type="Proteomes" id="UP000230869">
    <property type="component" value="Unassembled WGS sequence"/>
</dbReference>
<dbReference type="AlphaFoldDB" id="A0A2M6K8V0"/>
<dbReference type="PANTHER" id="PTHR30012">
    <property type="entry name" value="GENERAL SECRETION PATHWAY PROTEIN"/>
    <property type="match status" value="1"/>
</dbReference>
<feature type="transmembrane region" description="Helical" evidence="9">
    <location>
        <begin position="199"/>
        <end position="226"/>
    </location>
</feature>
<proteinExistence type="inferred from homology"/>
<dbReference type="EMBL" id="PCWW01000040">
    <property type="protein sequence ID" value="PIR13380.1"/>
    <property type="molecule type" value="Genomic_DNA"/>
</dbReference>
<accession>A0A2M6K8V0</accession>
<dbReference type="Gene3D" id="1.20.81.30">
    <property type="entry name" value="Type II secretion system (T2SS), domain F"/>
    <property type="match status" value="2"/>
</dbReference>
<keyword evidence="5 9" id="KW-0812">Transmembrane</keyword>
<keyword evidence="3" id="KW-1003">Cell membrane</keyword>
<evidence type="ECO:0000256" key="2">
    <source>
        <dbReference type="ARBA" id="ARBA00005745"/>
    </source>
</evidence>
<feature type="transmembrane region" description="Helical" evidence="9">
    <location>
        <begin position="364"/>
        <end position="385"/>
    </location>
</feature>